<evidence type="ECO:0000313" key="6">
    <source>
        <dbReference type="EMBL" id="MBL6448090.1"/>
    </source>
</evidence>
<dbReference type="Gene3D" id="3.40.50.10610">
    <property type="entry name" value="ABC-type transport auxiliary lipoprotein component"/>
    <property type="match status" value="2"/>
</dbReference>
<keyword evidence="7" id="KW-1185">Reference proteome</keyword>
<dbReference type="RefSeq" id="WP_202857626.1">
    <property type="nucleotide sequence ID" value="NZ_JAEUGD010000058.1"/>
</dbReference>
<keyword evidence="3" id="KW-0472">Membrane</keyword>
<dbReference type="InterPro" id="IPR011250">
    <property type="entry name" value="OMP/PagP_B-barrel"/>
</dbReference>
<dbReference type="InterPro" id="IPR005534">
    <property type="entry name" value="Curli_assmbl/transp-comp_CsgG"/>
</dbReference>
<dbReference type="GO" id="GO:0030288">
    <property type="term" value="C:outer membrane-bounded periplasmic space"/>
    <property type="evidence" value="ECO:0007669"/>
    <property type="project" value="InterPro"/>
</dbReference>
<evidence type="ECO:0000256" key="3">
    <source>
        <dbReference type="ARBA" id="ARBA00023136"/>
    </source>
</evidence>
<protein>
    <submittedName>
        <fullName evidence="6">CsgG/HfaB family protein</fullName>
    </submittedName>
</protein>
<dbReference type="Proteomes" id="UP000614216">
    <property type="component" value="Unassembled WGS sequence"/>
</dbReference>
<evidence type="ECO:0000256" key="2">
    <source>
        <dbReference type="ARBA" id="ARBA00022729"/>
    </source>
</evidence>
<dbReference type="Pfam" id="PF03783">
    <property type="entry name" value="CsgG"/>
    <property type="match status" value="1"/>
</dbReference>
<dbReference type="EMBL" id="JAEUGD010000058">
    <property type="protein sequence ID" value="MBL6448090.1"/>
    <property type="molecule type" value="Genomic_DNA"/>
</dbReference>
<dbReference type="PANTHER" id="PTHR41164:SF1">
    <property type="entry name" value="CURLI PRODUCTION ASSEMBLY_TRANSPORT COMPONENT CSGG"/>
    <property type="match status" value="1"/>
</dbReference>
<keyword evidence="1" id="KW-1003">Cell membrane</keyword>
<evidence type="ECO:0000256" key="5">
    <source>
        <dbReference type="ARBA" id="ARBA00023288"/>
    </source>
</evidence>
<accession>A0A937FXR0</accession>
<evidence type="ECO:0000256" key="4">
    <source>
        <dbReference type="ARBA" id="ARBA00023139"/>
    </source>
</evidence>
<sequence>MKTTLFHIIAYISLVLPSCAPYFHQPLRVSEARLGAETPQLQRFGTLPAPKDKIVAAVYKFRDQTGQYKNTQAGTSWSTAVTQGATSILLRAMEESGWFVAIEREGLSNLLNERKIIRSSMSNYAEEDHNKLLPPLVFAGIILEGGIISFDSNIMTGGAGARYFGAGASGKYREDRVTIYLRAVSTSNGRILKTVYTSKTILSQQIDVGVFRFVSTRRLLEAETGFTYNEPGEMAVKEAIEKAVYSLIIEGIVENLWQVKEKQDIESETVQQYLAEKDINGHIDAFGNRLAPRRTSIGLGVRGAGLLYQGDYSGNRFFPGGEVNIELFAHKPLSLDINTGIGRLGIGDEFNATISYATLGVKYKFFNLLRTTPYARAGAGLVTEVKNSLDGSTSLAKTSYPEVTATLGLEYLLTKKLGISCAANYHLYLSDNIDRLDQGKYNDFLWGADVGITYYLK</sequence>
<keyword evidence="2" id="KW-0732">Signal</keyword>
<evidence type="ECO:0000256" key="1">
    <source>
        <dbReference type="ARBA" id="ARBA00022475"/>
    </source>
</evidence>
<dbReference type="Gene3D" id="2.40.160.20">
    <property type="match status" value="1"/>
</dbReference>
<reference evidence="6" key="1">
    <citation type="submission" date="2021-01" db="EMBL/GenBank/DDBJ databases">
        <title>Fulvivirga kasyanovii gen. nov., sp nov., a novel member of the phylum Bacteroidetes isolated from seawater in a mussel farm.</title>
        <authorList>
            <person name="Zhao L.-H."/>
            <person name="Wang Z.-J."/>
        </authorList>
    </citation>
    <scope>NUCLEOTIDE SEQUENCE</scope>
    <source>
        <strain evidence="6">29W222</strain>
    </source>
</reference>
<name>A0A937FXR0_9BACT</name>
<dbReference type="PANTHER" id="PTHR41164">
    <property type="entry name" value="CURLI PRODUCTION ASSEMBLY/TRANSPORT COMPONENT CSGG"/>
    <property type="match status" value="1"/>
</dbReference>
<dbReference type="SUPFAM" id="SSF56925">
    <property type="entry name" value="OMPA-like"/>
    <property type="match status" value="1"/>
</dbReference>
<gene>
    <name evidence="6" type="ORF">JMN32_17360</name>
</gene>
<evidence type="ECO:0000313" key="7">
    <source>
        <dbReference type="Proteomes" id="UP000614216"/>
    </source>
</evidence>
<keyword evidence="5" id="KW-0449">Lipoprotein</keyword>
<comment type="caution">
    <text evidence="6">The sequence shown here is derived from an EMBL/GenBank/DDBJ whole genome shotgun (WGS) entry which is preliminary data.</text>
</comment>
<proteinExistence type="predicted"/>
<keyword evidence="4" id="KW-0564">Palmitate</keyword>
<dbReference type="AlphaFoldDB" id="A0A937FXR0"/>
<organism evidence="6 7">
    <name type="scientific">Fulvivirga marina</name>
    <dbReference type="NCBI Taxonomy" id="2494733"/>
    <lineage>
        <taxon>Bacteria</taxon>
        <taxon>Pseudomonadati</taxon>
        <taxon>Bacteroidota</taxon>
        <taxon>Cytophagia</taxon>
        <taxon>Cytophagales</taxon>
        <taxon>Fulvivirgaceae</taxon>
        <taxon>Fulvivirga</taxon>
    </lineage>
</organism>